<feature type="domain" description="N-acetyltransferase" evidence="1">
    <location>
        <begin position="1"/>
        <end position="157"/>
    </location>
</feature>
<dbReference type="Pfam" id="PF00583">
    <property type="entry name" value="Acetyltransf_1"/>
    <property type="match status" value="1"/>
</dbReference>
<gene>
    <name evidence="2" type="ORF">GCM10009668_38770</name>
</gene>
<reference evidence="2 3" key="1">
    <citation type="journal article" date="2019" name="Int. J. Syst. Evol. Microbiol.">
        <title>The Global Catalogue of Microorganisms (GCM) 10K type strain sequencing project: providing services to taxonomists for standard genome sequencing and annotation.</title>
        <authorList>
            <consortium name="The Broad Institute Genomics Platform"/>
            <consortium name="The Broad Institute Genome Sequencing Center for Infectious Disease"/>
            <person name="Wu L."/>
            <person name="Ma J."/>
        </authorList>
    </citation>
    <scope>NUCLEOTIDE SEQUENCE [LARGE SCALE GENOMIC DNA]</scope>
    <source>
        <strain evidence="2 3">JCM 13008</strain>
    </source>
</reference>
<dbReference type="PROSITE" id="PS51186">
    <property type="entry name" value="GNAT"/>
    <property type="match status" value="1"/>
</dbReference>
<dbReference type="RefSeq" id="WP_343996564.1">
    <property type="nucleotide sequence ID" value="NZ_BAAALG010000016.1"/>
</dbReference>
<evidence type="ECO:0000259" key="1">
    <source>
        <dbReference type="PROSITE" id="PS51186"/>
    </source>
</evidence>
<name>A0ABN1U214_9ACTN</name>
<proteinExistence type="predicted"/>
<comment type="caution">
    <text evidence="2">The sequence shown here is derived from an EMBL/GenBank/DDBJ whole genome shotgun (WGS) entry which is preliminary data.</text>
</comment>
<dbReference type="Proteomes" id="UP001501581">
    <property type="component" value="Unassembled WGS sequence"/>
</dbReference>
<protein>
    <recommendedName>
        <fullName evidence="1">N-acetyltransferase domain-containing protein</fullName>
    </recommendedName>
</protein>
<sequence length="163" mass="18138">MLRPIEPADHAWVLELNERFVDVLSAMDQARLDYLLERADGAFVIEHEGQRAGFVLTFAPGVDYDSTYYRWFSERFADFRYLDRVVLDDSFQRLGLASRAYAELEAGTGPQRPMTLEVNVDPPNHASLAFHAGRGYVEVARVGNAGKQVALMRLAGETVGSGG</sequence>
<dbReference type="InterPro" id="IPR000182">
    <property type="entry name" value="GNAT_dom"/>
</dbReference>
<evidence type="ECO:0000313" key="2">
    <source>
        <dbReference type="EMBL" id="GAA1113134.1"/>
    </source>
</evidence>
<organism evidence="2 3">
    <name type="scientific">Nocardioides dubius</name>
    <dbReference type="NCBI Taxonomy" id="317019"/>
    <lineage>
        <taxon>Bacteria</taxon>
        <taxon>Bacillati</taxon>
        <taxon>Actinomycetota</taxon>
        <taxon>Actinomycetes</taxon>
        <taxon>Propionibacteriales</taxon>
        <taxon>Nocardioidaceae</taxon>
        <taxon>Nocardioides</taxon>
    </lineage>
</organism>
<evidence type="ECO:0000313" key="3">
    <source>
        <dbReference type="Proteomes" id="UP001501581"/>
    </source>
</evidence>
<keyword evidence="3" id="KW-1185">Reference proteome</keyword>
<dbReference type="EMBL" id="BAAALG010000016">
    <property type="protein sequence ID" value="GAA1113134.1"/>
    <property type="molecule type" value="Genomic_DNA"/>
</dbReference>
<dbReference type="InterPro" id="IPR016181">
    <property type="entry name" value="Acyl_CoA_acyltransferase"/>
</dbReference>
<accession>A0ABN1U214</accession>
<dbReference type="Gene3D" id="3.40.630.30">
    <property type="match status" value="1"/>
</dbReference>
<dbReference type="SUPFAM" id="SSF55729">
    <property type="entry name" value="Acyl-CoA N-acyltransferases (Nat)"/>
    <property type="match status" value="1"/>
</dbReference>